<dbReference type="PATRIC" id="fig|220754.4.peg.1443"/>
<protein>
    <recommendedName>
        <fullName evidence="4">Lipoprotein</fullName>
    </recommendedName>
</protein>
<gene>
    <name evidence="2" type="ORF">KR50_14180</name>
</gene>
<sequence>MVKKPVKMAAVFSVISLCLAGCADLYQPSPTHVSIDWVDLVNWEGTEYAYDEELSKKCYKSSLDQELGEIRFTVEGSEEETNPEYRVKEGEATYAPIGSKVFSIEGEPVADVICVNGKGYERW</sequence>
<reference evidence="2 3" key="1">
    <citation type="submission" date="2015-01" db="EMBL/GenBank/DDBJ databases">
        <title>Jeotgalibacillus campisalis genome sequencing.</title>
        <authorList>
            <person name="Goh K.M."/>
            <person name="Chan K.-G."/>
            <person name="Yaakop A.S."/>
            <person name="Ee R."/>
            <person name="Gan H.M."/>
            <person name="Chan C.S."/>
        </authorList>
    </citation>
    <scope>NUCLEOTIDE SEQUENCE [LARGE SCALE GENOMIC DNA]</scope>
    <source>
        <strain evidence="2 3">SF-57</strain>
    </source>
</reference>
<evidence type="ECO:0008006" key="4">
    <source>
        <dbReference type="Google" id="ProtNLM"/>
    </source>
</evidence>
<evidence type="ECO:0000313" key="3">
    <source>
        <dbReference type="Proteomes" id="UP000031972"/>
    </source>
</evidence>
<dbReference type="AlphaFoldDB" id="A0A0C2VHN1"/>
<dbReference type="RefSeq" id="WP_041056513.1">
    <property type="nucleotide sequence ID" value="NZ_JXRR01000013.1"/>
</dbReference>
<comment type="caution">
    <text evidence="2">The sequence shown here is derived from an EMBL/GenBank/DDBJ whole genome shotgun (WGS) entry which is preliminary data.</text>
</comment>
<keyword evidence="3" id="KW-1185">Reference proteome</keyword>
<dbReference type="OrthoDB" id="2567404at2"/>
<evidence type="ECO:0000313" key="2">
    <source>
        <dbReference type="EMBL" id="KIL48382.1"/>
    </source>
</evidence>
<name>A0A0C2VHN1_9BACL</name>
<dbReference type="EMBL" id="JXRR01000013">
    <property type="protein sequence ID" value="KIL48382.1"/>
    <property type="molecule type" value="Genomic_DNA"/>
</dbReference>
<feature type="signal peptide" evidence="1">
    <location>
        <begin position="1"/>
        <end position="23"/>
    </location>
</feature>
<feature type="chain" id="PRO_5038925034" description="Lipoprotein" evidence="1">
    <location>
        <begin position="24"/>
        <end position="123"/>
    </location>
</feature>
<dbReference type="Proteomes" id="UP000031972">
    <property type="component" value="Unassembled WGS sequence"/>
</dbReference>
<organism evidence="2 3">
    <name type="scientific">Jeotgalibacillus campisalis</name>
    <dbReference type="NCBI Taxonomy" id="220754"/>
    <lineage>
        <taxon>Bacteria</taxon>
        <taxon>Bacillati</taxon>
        <taxon>Bacillota</taxon>
        <taxon>Bacilli</taxon>
        <taxon>Bacillales</taxon>
        <taxon>Caryophanaceae</taxon>
        <taxon>Jeotgalibacillus</taxon>
    </lineage>
</organism>
<keyword evidence="1" id="KW-0732">Signal</keyword>
<proteinExistence type="predicted"/>
<accession>A0A0C2VHN1</accession>
<evidence type="ECO:0000256" key="1">
    <source>
        <dbReference type="SAM" id="SignalP"/>
    </source>
</evidence>